<keyword evidence="3" id="KW-1185">Reference proteome</keyword>
<proteinExistence type="predicted"/>
<organism evidence="2 3">
    <name type="scientific">Taxus chinensis</name>
    <name type="common">Chinese yew</name>
    <name type="synonym">Taxus wallichiana var. chinensis</name>
    <dbReference type="NCBI Taxonomy" id="29808"/>
    <lineage>
        <taxon>Eukaryota</taxon>
        <taxon>Viridiplantae</taxon>
        <taxon>Streptophyta</taxon>
        <taxon>Embryophyta</taxon>
        <taxon>Tracheophyta</taxon>
        <taxon>Spermatophyta</taxon>
        <taxon>Pinopsida</taxon>
        <taxon>Pinidae</taxon>
        <taxon>Conifers II</taxon>
        <taxon>Cupressales</taxon>
        <taxon>Taxaceae</taxon>
        <taxon>Taxus</taxon>
    </lineage>
</organism>
<evidence type="ECO:0000313" key="2">
    <source>
        <dbReference type="EMBL" id="KAH9294041.1"/>
    </source>
</evidence>
<protein>
    <submittedName>
        <fullName evidence="2">Uncharacterized protein</fullName>
    </submittedName>
</protein>
<comment type="caution">
    <text evidence="2">The sequence shown here is derived from an EMBL/GenBank/DDBJ whole genome shotgun (WGS) entry which is preliminary data.</text>
</comment>
<feature type="compositionally biased region" description="Polar residues" evidence="1">
    <location>
        <begin position="88"/>
        <end position="103"/>
    </location>
</feature>
<reference evidence="2 3" key="1">
    <citation type="journal article" date="2021" name="Nat. Plants">
        <title>The Taxus genome provides insights into paclitaxel biosynthesis.</title>
        <authorList>
            <person name="Xiong X."/>
            <person name="Gou J."/>
            <person name="Liao Q."/>
            <person name="Li Y."/>
            <person name="Zhou Q."/>
            <person name="Bi G."/>
            <person name="Li C."/>
            <person name="Du R."/>
            <person name="Wang X."/>
            <person name="Sun T."/>
            <person name="Guo L."/>
            <person name="Liang H."/>
            <person name="Lu P."/>
            <person name="Wu Y."/>
            <person name="Zhang Z."/>
            <person name="Ro D.K."/>
            <person name="Shang Y."/>
            <person name="Huang S."/>
            <person name="Yan J."/>
        </authorList>
    </citation>
    <scope>NUCLEOTIDE SEQUENCE [LARGE SCALE GENOMIC DNA]</scope>
    <source>
        <strain evidence="2">Ta-2019</strain>
    </source>
</reference>
<feature type="compositionally biased region" description="Polar residues" evidence="1">
    <location>
        <begin position="114"/>
        <end position="123"/>
    </location>
</feature>
<feature type="non-terminal residue" evidence="2">
    <location>
        <position position="1"/>
    </location>
</feature>
<feature type="region of interest" description="Disordered" evidence="1">
    <location>
        <begin position="52"/>
        <end position="141"/>
    </location>
</feature>
<sequence length="141" mass="15635">RGSAEKPVRRPKLHYVGTIGPEVRGGREKADPVERRRKIWLSVAQDVWDKKTRTGRIGRNEHRQSKSDWDIWAAKARTGRTGRKESSQSETFSGTSGPINTRTGRIGRNDTKGPKSNGTSGTNGREMPEPAEMSPEGPKSL</sequence>
<evidence type="ECO:0000256" key="1">
    <source>
        <dbReference type="SAM" id="MobiDB-lite"/>
    </source>
</evidence>
<gene>
    <name evidence="2" type="ORF">KI387_040762</name>
</gene>
<dbReference type="Proteomes" id="UP000824469">
    <property type="component" value="Unassembled WGS sequence"/>
</dbReference>
<dbReference type="AlphaFoldDB" id="A0AA38F9G1"/>
<dbReference type="EMBL" id="JAHRHJ020000455">
    <property type="protein sequence ID" value="KAH9294041.1"/>
    <property type="molecule type" value="Genomic_DNA"/>
</dbReference>
<evidence type="ECO:0000313" key="3">
    <source>
        <dbReference type="Proteomes" id="UP000824469"/>
    </source>
</evidence>
<feature type="compositionally biased region" description="Basic and acidic residues" evidence="1">
    <location>
        <begin position="52"/>
        <end position="69"/>
    </location>
</feature>
<accession>A0AA38F9G1</accession>
<name>A0AA38F9G1_TAXCH</name>